<dbReference type="EMBL" id="FZNP01000002">
    <property type="protein sequence ID" value="SNR38247.1"/>
    <property type="molecule type" value="Genomic_DNA"/>
</dbReference>
<dbReference type="AlphaFoldDB" id="A0A238VVT5"/>
<keyword evidence="2" id="KW-1185">Reference proteome</keyword>
<protein>
    <submittedName>
        <fullName evidence="1">Uncharacterized protein</fullName>
    </submittedName>
</protein>
<accession>A0A238VVT5</accession>
<evidence type="ECO:0000313" key="2">
    <source>
        <dbReference type="Proteomes" id="UP000198420"/>
    </source>
</evidence>
<dbReference type="Proteomes" id="UP000198420">
    <property type="component" value="Unassembled WGS sequence"/>
</dbReference>
<reference evidence="2" key="1">
    <citation type="submission" date="2017-06" db="EMBL/GenBank/DDBJ databases">
        <authorList>
            <person name="Varghese N."/>
            <person name="Submissions S."/>
        </authorList>
    </citation>
    <scope>NUCLEOTIDE SEQUENCE [LARGE SCALE GENOMIC DNA]</scope>
    <source>
        <strain evidence="2">DSM 44485</strain>
    </source>
</reference>
<sequence length="333" mass="36346">MTVNAGTVDLLLVPRTGRNIARWKARAAKRREDWVYVASDDEATILALDEPSEPGMRDEAAAVIYPELHTRLVSWWLVHAWRSIDLLEDTVDNLWRWRIASGAVTARAVVEEAGALVDQAQKLAEAWRIAKATPADALKRPGTVRDALAPVLLHAGMGSRLAHSHEKLQATNVLTLVKKLAKVSGEPRFHEWYDWLSDAAHPAFGATIAYASPPMAHESGAVLVRYYARSPLSLEGDGQHQLLEPTIAFIVADALIGAGRLIADILDRSLALVDDVGLTTAAATLTRRPYWRNFSPVRGSRPCPCGRGKWSKCGHRWGEAAPGIASSQGSPAR</sequence>
<proteinExistence type="predicted"/>
<evidence type="ECO:0000313" key="1">
    <source>
        <dbReference type="EMBL" id="SNR38247.1"/>
    </source>
</evidence>
<organism evidence="1 2">
    <name type="scientific">Actinomadura mexicana</name>
    <dbReference type="NCBI Taxonomy" id="134959"/>
    <lineage>
        <taxon>Bacteria</taxon>
        <taxon>Bacillati</taxon>
        <taxon>Actinomycetota</taxon>
        <taxon>Actinomycetes</taxon>
        <taxon>Streptosporangiales</taxon>
        <taxon>Thermomonosporaceae</taxon>
        <taxon>Actinomadura</taxon>
    </lineage>
</organism>
<gene>
    <name evidence="1" type="ORF">SAMN06265355_102427</name>
</gene>
<name>A0A238VVT5_9ACTN</name>